<dbReference type="Pfam" id="PF18911">
    <property type="entry name" value="PKD_4"/>
    <property type="match status" value="1"/>
</dbReference>
<name>A0A075HFE4_9EURY</name>
<feature type="domain" description="PKD" evidence="4">
    <location>
        <begin position="492"/>
        <end position="519"/>
    </location>
</feature>
<dbReference type="InterPro" id="IPR000601">
    <property type="entry name" value="PKD_dom"/>
</dbReference>
<accession>A0A075HFE4</accession>
<evidence type="ECO:0000259" key="4">
    <source>
        <dbReference type="PROSITE" id="PS50093"/>
    </source>
</evidence>
<reference evidence="5" key="1">
    <citation type="journal article" date="2014" name="Genome Biol. Evol.">
        <title>Pangenome evidence for extensive interdomain horizontal transfer affecting lineage core and shell genes in uncultured planktonic thaumarchaeota and euryarchaeota.</title>
        <authorList>
            <person name="Deschamps P."/>
            <person name="Zivanovic Y."/>
            <person name="Moreira D."/>
            <person name="Rodriguez-Valera F."/>
            <person name="Lopez-Garcia P."/>
        </authorList>
    </citation>
    <scope>NUCLEOTIDE SEQUENCE</scope>
</reference>
<dbReference type="Gene3D" id="2.130.10.10">
    <property type="entry name" value="YVTN repeat-like/Quinoprotein amine dehydrogenase"/>
    <property type="match status" value="3"/>
</dbReference>
<dbReference type="InterPro" id="IPR035986">
    <property type="entry name" value="PKD_dom_sf"/>
</dbReference>
<dbReference type="InterPro" id="IPR022409">
    <property type="entry name" value="PKD/Chitinase_dom"/>
</dbReference>
<dbReference type="Pfam" id="PF13360">
    <property type="entry name" value="PQQ_2"/>
    <property type="match status" value="1"/>
</dbReference>
<dbReference type="SMART" id="SM00320">
    <property type="entry name" value="WD40"/>
    <property type="match status" value="5"/>
</dbReference>
<dbReference type="PANTHER" id="PTHR13720">
    <property type="entry name" value="WD-40 REPEAT PROTEIN"/>
    <property type="match status" value="1"/>
</dbReference>
<sequence>MNKGLRRCYRIYSRPTKEQNNHSILISGGVRGSMNSLRIFLLAALILVVFGNGEVEAETELEWNYSTGGGALKVAVSADGEYIAAGSRDGSEVGHVYLFHKDSSTPLWNYTTGDRVSAISISADGEYIAVGTSSYERKVYLFHKDSSTPLWSYELSSSVSVAISADGEYIVAGSGMSWLAENGNAGVYLFHKDSGYPLWSCFIAKDYDSASAATVYAVAISEDGEYIAAGSGDGDYQIYLFHKSSNDPLWSYAVGGTDSYTTAVLGVAISADGEYIAVGTTRGNSQSYCEDCSDVYLFHKDSSIPLWRNSTLEGSVGVAISADGEYIAAVSTEWETDEGEVYLFHKSNSTPLWNYTIWENFRAISISADGEYITVGSGANSGDTGEVYLFNNYSSTPLWNYTTSSCCTEIAISADGKYIVVAGFDETGFFEYSNGKLYLFDRDKDRIPPIASFSWSYTNYDNVTHWYEEGENIAGVSIVGSPTHFNASSSYDNSGDSLTYFWDFGDGTNGTGVMVNHTFNNFQDNGFDVVLTVTDSAGNLDIISYNIKPAPAAVPGCMDSTANNFNADANEDDGSCTFDAEPEEVEKEDKTDDEGTLAGQCTCPDGSKGQMVGPADDDGVDDGCLCSDGGDESPLPSVSMIPALISIGLIARYRR</sequence>
<dbReference type="InterPro" id="IPR011047">
    <property type="entry name" value="Quinoprotein_ADH-like_sf"/>
</dbReference>
<organism evidence="5">
    <name type="scientific">uncultured marine group II/III euryarchaeote KM3_67_G08</name>
    <dbReference type="NCBI Taxonomy" id="1456485"/>
    <lineage>
        <taxon>Archaea</taxon>
        <taxon>Methanobacteriati</taxon>
        <taxon>Methanobacteriota</taxon>
        <taxon>environmental samples</taxon>
    </lineage>
</organism>
<dbReference type="CDD" id="cd00146">
    <property type="entry name" value="PKD"/>
    <property type="match status" value="1"/>
</dbReference>
<dbReference type="SUPFAM" id="SSF49299">
    <property type="entry name" value="PKD domain"/>
    <property type="match status" value="1"/>
</dbReference>
<keyword evidence="2" id="KW-0677">Repeat</keyword>
<dbReference type="Gene3D" id="2.60.40.10">
    <property type="entry name" value="Immunoglobulins"/>
    <property type="match status" value="1"/>
</dbReference>
<dbReference type="GO" id="GO:0004674">
    <property type="term" value="F:protein serine/threonine kinase activity"/>
    <property type="evidence" value="ECO:0007669"/>
    <property type="project" value="UniProtKB-KW"/>
</dbReference>
<feature type="region of interest" description="Disordered" evidence="3">
    <location>
        <begin position="582"/>
        <end position="602"/>
    </location>
</feature>
<dbReference type="EMBL" id="KF901008">
    <property type="protein sequence ID" value="AIF14689.1"/>
    <property type="molecule type" value="Genomic_DNA"/>
</dbReference>
<evidence type="ECO:0000256" key="2">
    <source>
        <dbReference type="ARBA" id="ARBA00022737"/>
    </source>
</evidence>
<dbReference type="InterPro" id="IPR050630">
    <property type="entry name" value="WD_repeat_EMAP"/>
</dbReference>
<proteinExistence type="predicted"/>
<feature type="compositionally biased region" description="Acidic residues" evidence="3">
    <location>
        <begin position="582"/>
        <end position="595"/>
    </location>
</feature>
<dbReference type="AlphaFoldDB" id="A0A075HFE4"/>
<dbReference type="InterPro" id="IPR001680">
    <property type="entry name" value="WD40_rpt"/>
</dbReference>
<keyword evidence="5" id="KW-0723">Serine/threonine-protein kinase</keyword>
<dbReference type="PROSITE" id="PS50093">
    <property type="entry name" value="PKD"/>
    <property type="match status" value="1"/>
</dbReference>
<dbReference type="PANTHER" id="PTHR13720:SF33">
    <property type="entry name" value="HELP DOMAIN-CONTAINING PROTEIN"/>
    <property type="match status" value="1"/>
</dbReference>
<keyword evidence="5" id="KW-0808">Transferase</keyword>
<dbReference type="InterPro" id="IPR015943">
    <property type="entry name" value="WD40/YVTN_repeat-like_dom_sf"/>
</dbReference>
<dbReference type="SMART" id="SM00089">
    <property type="entry name" value="PKD"/>
    <property type="match status" value="1"/>
</dbReference>
<protein>
    <submittedName>
        <fullName evidence="5">Serine/threonine protein kinase</fullName>
    </submittedName>
</protein>
<keyword evidence="5" id="KW-0418">Kinase</keyword>
<dbReference type="InterPro" id="IPR013783">
    <property type="entry name" value="Ig-like_fold"/>
</dbReference>
<dbReference type="SUPFAM" id="SSF50998">
    <property type="entry name" value="Quinoprotein alcohol dehydrogenase-like"/>
    <property type="match status" value="1"/>
</dbReference>
<dbReference type="InterPro" id="IPR002372">
    <property type="entry name" value="PQQ_rpt_dom"/>
</dbReference>
<evidence type="ECO:0000256" key="1">
    <source>
        <dbReference type="ARBA" id="ARBA00022574"/>
    </source>
</evidence>
<evidence type="ECO:0000256" key="3">
    <source>
        <dbReference type="SAM" id="MobiDB-lite"/>
    </source>
</evidence>
<evidence type="ECO:0000313" key="5">
    <source>
        <dbReference type="EMBL" id="AIF14689.1"/>
    </source>
</evidence>
<keyword evidence="1" id="KW-0853">WD repeat</keyword>